<evidence type="ECO:0000256" key="1">
    <source>
        <dbReference type="SAM" id="MobiDB-lite"/>
    </source>
</evidence>
<reference evidence="2" key="1">
    <citation type="submission" date="2014-09" db="EMBL/GenBank/DDBJ databases">
        <authorList>
            <person name="Magalhaes I.L.F."/>
            <person name="Oliveira U."/>
            <person name="Santos F.R."/>
            <person name="Vidigal T.H.D.A."/>
            <person name="Brescovit A.D."/>
            <person name="Santos A.J."/>
        </authorList>
    </citation>
    <scope>NUCLEOTIDE SEQUENCE</scope>
    <source>
        <tissue evidence="2">Shoot tissue taken approximately 20 cm above the soil surface</tissue>
    </source>
</reference>
<reference evidence="2" key="2">
    <citation type="journal article" date="2015" name="Data Brief">
        <title>Shoot transcriptome of the giant reed, Arundo donax.</title>
        <authorList>
            <person name="Barrero R.A."/>
            <person name="Guerrero F.D."/>
            <person name="Moolhuijzen P."/>
            <person name="Goolsby J.A."/>
            <person name="Tidwell J."/>
            <person name="Bellgard S.E."/>
            <person name="Bellgard M.I."/>
        </authorList>
    </citation>
    <scope>NUCLEOTIDE SEQUENCE</scope>
    <source>
        <tissue evidence="2">Shoot tissue taken approximately 20 cm above the soil surface</tissue>
    </source>
</reference>
<feature type="compositionally biased region" description="Gly residues" evidence="1">
    <location>
        <begin position="1"/>
        <end position="11"/>
    </location>
</feature>
<feature type="compositionally biased region" description="Basic residues" evidence="1">
    <location>
        <begin position="12"/>
        <end position="23"/>
    </location>
</feature>
<proteinExistence type="predicted"/>
<evidence type="ECO:0000313" key="2">
    <source>
        <dbReference type="EMBL" id="JAE38744.1"/>
    </source>
</evidence>
<sequence>MRRGCGWLGRAGRGRRRTRRRSGGSHAVWSRPTGTARARGPGGRGARRGRRLWRAPDGEAPAVGDQR</sequence>
<dbReference type="EMBL" id="GBRH01159152">
    <property type="protein sequence ID" value="JAE38744.1"/>
    <property type="molecule type" value="Transcribed_RNA"/>
</dbReference>
<accession>A0A0A9HSE1</accession>
<protein>
    <submittedName>
        <fullName evidence="2">Uncharacterized protein</fullName>
    </submittedName>
</protein>
<dbReference type="AlphaFoldDB" id="A0A0A9HSE1"/>
<organism evidence="2">
    <name type="scientific">Arundo donax</name>
    <name type="common">Giant reed</name>
    <name type="synonym">Donax arundinaceus</name>
    <dbReference type="NCBI Taxonomy" id="35708"/>
    <lineage>
        <taxon>Eukaryota</taxon>
        <taxon>Viridiplantae</taxon>
        <taxon>Streptophyta</taxon>
        <taxon>Embryophyta</taxon>
        <taxon>Tracheophyta</taxon>
        <taxon>Spermatophyta</taxon>
        <taxon>Magnoliopsida</taxon>
        <taxon>Liliopsida</taxon>
        <taxon>Poales</taxon>
        <taxon>Poaceae</taxon>
        <taxon>PACMAD clade</taxon>
        <taxon>Arundinoideae</taxon>
        <taxon>Arundineae</taxon>
        <taxon>Arundo</taxon>
    </lineage>
</organism>
<name>A0A0A9HSE1_ARUDO</name>
<feature type="region of interest" description="Disordered" evidence="1">
    <location>
        <begin position="1"/>
        <end position="67"/>
    </location>
</feature>